<comment type="caution">
    <text evidence="3">The sequence shown here is derived from an EMBL/GenBank/DDBJ whole genome shotgun (WGS) entry which is preliminary data.</text>
</comment>
<name>X1GU60_9ZZZZ</name>
<evidence type="ECO:0000313" key="3">
    <source>
        <dbReference type="EMBL" id="GAH36528.1"/>
    </source>
</evidence>
<keyword evidence="1" id="KW-0233">DNA recombination</keyword>
<reference evidence="3" key="1">
    <citation type="journal article" date="2014" name="Front. Microbiol.">
        <title>High frequency of phylogenetically diverse reductive dehalogenase-homologous genes in deep subseafloor sedimentary metagenomes.</title>
        <authorList>
            <person name="Kawai M."/>
            <person name="Futagami T."/>
            <person name="Toyoda A."/>
            <person name="Takaki Y."/>
            <person name="Nishi S."/>
            <person name="Hori S."/>
            <person name="Arai W."/>
            <person name="Tsubouchi T."/>
            <person name="Morono Y."/>
            <person name="Uchiyama I."/>
            <person name="Ito T."/>
            <person name="Fujiyama A."/>
            <person name="Inagaki F."/>
            <person name="Takami H."/>
        </authorList>
    </citation>
    <scope>NUCLEOTIDE SEQUENCE</scope>
    <source>
        <strain evidence="3">Expedition CK06-06</strain>
    </source>
</reference>
<dbReference type="InterPro" id="IPR013762">
    <property type="entry name" value="Integrase-like_cat_sf"/>
</dbReference>
<dbReference type="GO" id="GO:0003677">
    <property type="term" value="F:DNA binding"/>
    <property type="evidence" value="ECO:0007669"/>
    <property type="project" value="InterPro"/>
</dbReference>
<accession>X1GU60</accession>
<dbReference type="AlphaFoldDB" id="X1GU60"/>
<proteinExistence type="predicted"/>
<dbReference type="Pfam" id="PF00589">
    <property type="entry name" value="Phage_integrase"/>
    <property type="match status" value="1"/>
</dbReference>
<dbReference type="SUPFAM" id="SSF56349">
    <property type="entry name" value="DNA breaking-rejoining enzymes"/>
    <property type="match status" value="1"/>
</dbReference>
<protein>
    <recommendedName>
        <fullName evidence="2">Tyr recombinase domain-containing protein</fullName>
    </recommendedName>
</protein>
<dbReference type="GO" id="GO:0006310">
    <property type="term" value="P:DNA recombination"/>
    <property type="evidence" value="ECO:0007669"/>
    <property type="project" value="UniProtKB-KW"/>
</dbReference>
<feature type="domain" description="Tyr recombinase" evidence="2">
    <location>
        <begin position="5"/>
        <end position="73"/>
    </location>
</feature>
<dbReference type="InterPro" id="IPR011010">
    <property type="entry name" value="DNA_brk_join_enz"/>
</dbReference>
<evidence type="ECO:0000259" key="2">
    <source>
        <dbReference type="Pfam" id="PF00589"/>
    </source>
</evidence>
<gene>
    <name evidence="3" type="ORF">S03H2_18146</name>
</gene>
<dbReference type="InterPro" id="IPR002104">
    <property type="entry name" value="Integrase_catalytic"/>
</dbReference>
<dbReference type="EMBL" id="BARU01009399">
    <property type="protein sequence ID" value="GAH36528.1"/>
    <property type="molecule type" value="Genomic_DNA"/>
</dbReference>
<sequence length="85" mass="9700">MPKYKKKITRLMHYDEFKTAINDLPIARQAFLSILFFAGCRVSEALALESKDISCTSDTIFIQFFRLKGSKQTDPQEVPKADALL</sequence>
<organism evidence="3">
    <name type="scientific">marine sediment metagenome</name>
    <dbReference type="NCBI Taxonomy" id="412755"/>
    <lineage>
        <taxon>unclassified sequences</taxon>
        <taxon>metagenomes</taxon>
        <taxon>ecological metagenomes</taxon>
    </lineage>
</organism>
<evidence type="ECO:0000256" key="1">
    <source>
        <dbReference type="ARBA" id="ARBA00023172"/>
    </source>
</evidence>
<dbReference type="Gene3D" id="1.10.443.10">
    <property type="entry name" value="Intergrase catalytic core"/>
    <property type="match status" value="1"/>
</dbReference>
<dbReference type="GO" id="GO:0015074">
    <property type="term" value="P:DNA integration"/>
    <property type="evidence" value="ECO:0007669"/>
    <property type="project" value="InterPro"/>
</dbReference>